<accession>A3ZWV4</accession>
<dbReference type="PANTHER" id="PTHR11040">
    <property type="entry name" value="ZINC/IRON TRANSPORTER"/>
    <property type="match status" value="1"/>
</dbReference>
<evidence type="ECO:0000256" key="6">
    <source>
        <dbReference type="SAM" id="Phobius"/>
    </source>
</evidence>
<dbReference type="GO" id="GO:0016020">
    <property type="term" value="C:membrane"/>
    <property type="evidence" value="ECO:0007669"/>
    <property type="project" value="UniProtKB-SubCell"/>
</dbReference>
<organism evidence="7 8">
    <name type="scientific">Blastopirellula marina DSM 3645</name>
    <dbReference type="NCBI Taxonomy" id="314230"/>
    <lineage>
        <taxon>Bacteria</taxon>
        <taxon>Pseudomonadati</taxon>
        <taxon>Planctomycetota</taxon>
        <taxon>Planctomycetia</taxon>
        <taxon>Pirellulales</taxon>
        <taxon>Pirellulaceae</taxon>
        <taxon>Blastopirellula</taxon>
    </lineage>
</organism>
<keyword evidence="4 6" id="KW-0472">Membrane</keyword>
<keyword evidence="3 6" id="KW-1133">Transmembrane helix</keyword>
<reference evidence="7 8" key="1">
    <citation type="submission" date="2006-02" db="EMBL/GenBank/DDBJ databases">
        <authorList>
            <person name="Amann R."/>
            <person name="Ferriera S."/>
            <person name="Johnson J."/>
            <person name="Kravitz S."/>
            <person name="Halpern A."/>
            <person name="Remington K."/>
            <person name="Beeson K."/>
            <person name="Tran B."/>
            <person name="Rogers Y.-H."/>
            <person name="Friedman R."/>
            <person name="Venter J.C."/>
        </authorList>
    </citation>
    <scope>NUCLEOTIDE SEQUENCE [LARGE SCALE GENOMIC DNA]</scope>
    <source>
        <strain evidence="7 8">DSM 3645</strain>
    </source>
</reference>
<dbReference type="OrthoDB" id="5739025at2"/>
<feature type="transmembrane region" description="Helical" evidence="6">
    <location>
        <begin position="169"/>
        <end position="192"/>
    </location>
</feature>
<feature type="transmembrane region" description="Helical" evidence="6">
    <location>
        <begin position="236"/>
        <end position="257"/>
    </location>
</feature>
<evidence type="ECO:0000256" key="1">
    <source>
        <dbReference type="ARBA" id="ARBA00004141"/>
    </source>
</evidence>
<evidence type="ECO:0000313" key="8">
    <source>
        <dbReference type="Proteomes" id="UP000004358"/>
    </source>
</evidence>
<name>A3ZWV4_9BACT</name>
<feature type="transmembrane region" description="Helical" evidence="6">
    <location>
        <begin position="269"/>
        <end position="286"/>
    </location>
</feature>
<feature type="region of interest" description="Disordered" evidence="5">
    <location>
        <begin position="103"/>
        <end position="124"/>
    </location>
</feature>
<dbReference type="eggNOG" id="COG0428">
    <property type="taxonomic scope" value="Bacteria"/>
</dbReference>
<protein>
    <recommendedName>
        <fullName evidence="9">Iron permease</fullName>
    </recommendedName>
</protein>
<keyword evidence="2 6" id="KW-0812">Transmembrane</keyword>
<evidence type="ECO:0000256" key="4">
    <source>
        <dbReference type="ARBA" id="ARBA00023136"/>
    </source>
</evidence>
<dbReference type="HOGENOM" id="CLU_015114_4_0_0"/>
<evidence type="ECO:0000256" key="2">
    <source>
        <dbReference type="ARBA" id="ARBA00022692"/>
    </source>
</evidence>
<evidence type="ECO:0008006" key="9">
    <source>
        <dbReference type="Google" id="ProtNLM"/>
    </source>
</evidence>
<dbReference type="Pfam" id="PF02535">
    <property type="entry name" value="Zip"/>
    <property type="match status" value="1"/>
</dbReference>
<evidence type="ECO:0000256" key="5">
    <source>
        <dbReference type="SAM" id="MobiDB-lite"/>
    </source>
</evidence>
<feature type="transmembrane region" description="Helical" evidence="6">
    <location>
        <begin position="204"/>
        <end position="224"/>
    </location>
</feature>
<gene>
    <name evidence="7" type="ORF">DSM3645_13980</name>
</gene>
<dbReference type="InterPro" id="IPR003689">
    <property type="entry name" value="ZIP"/>
</dbReference>
<sequence>MDQFVVLTVYCGLIVAASMLGGALPSVMRLTHTRMQLMMSGVGGLMLGVGVLHLLPHGVAESGSIDVAVGGMFVGILSMFFLMRVFHSHQHAPVEKEYPEVAAAEHPQDHDPHAGHAHCDHDHGDEGPKSVWRWLGIFLGLSLHTLIDGIALAAAVAAAAHAESGLAKLALGVFLGIVLHKPLDALSITFVMRAGGWSATSMNLINFGYSLMCPIGVVLFYFAIGSLDDAWRHNVVGGALGFAAGVFICIALADILPEIQFHSHDKWKLSSVLLLGALLAVAIGWLEPPHAHHHAPAPATAPLPLPAMSPDREL</sequence>
<dbReference type="AlphaFoldDB" id="A3ZWV4"/>
<dbReference type="Proteomes" id="UP000004358">
    <property type="component" value="Unassembled WGS sequence"/>
</dbReference>
<dbReference type="STRING" id="314230.DSM3645_13980"/>
<comment type="caution">
    <text evidence="7">The sequence shown here is derived from an EMBL/GenBank/DDBJ whole genome shotgun (WGS) entry which is preliminary data.</text>
</comment>
<feature type="compositionally biased region" description="Basic and acidic residues" evidence="5">
    <location>
        <begin position="106"/>
        <end position="124"/>
    </location>
</feature>
<evidence type="ECO:0000256" key="3">
    <source>
        <dbReference type="ARBA" id="ARBA00022989"/>
    </source>
</evidence>
<evidence type="ECO:0000313" key="7">
    <source>
        <dbReference type="EMBL" id="EAQ79078.1"/>
    </source>
</evidence>
<feature type="transmembrane region" description="Helical" evidence="6">
    <location>
        <begin position="67"/>
        <end position="86"/>
    </location>
</feature>
<comment type="subcellular location">
    <subcellularLocation>
        <location evidence="1">Membrane</location>
        <topology evidence="1">Multi-pass membrane protein</topology>
    </subcellularLocation>
</comment>
<dbReference type="GO" id="GO:0005385">
    <property type="term" value="F:zinc ion transmembrane transporter activity"/>
    <property type="evidence" value="ECO:0007669"/>
    <property type="project" value="TreeGrafter"/>
</dbReference>
<proteinExistence type="predicted"/>
<dbReference type="PANTHER" id="PTHR11040:SF44">
    <property type="entry name" value="PROTEIN ZNTC-RELATED"/>
    <property type="match status" value="1"/>
</dbReference>
<feature type="transmembrane region" description="Helical" evidence="6">
    <location>
        <begin position="37"/>
        <end position="55"/>
    </location>
</feature>
<feature type="transmembrane region" description="Helical" evidence="6">
    <location>
        <begin position="134"/>
        <end position="157"/>
    </location>
</feature>
<feature type="transmembrane region" description="Helical" evidence="6">
    <location>
        <begin position="6"/>
        <end position="25"/>
    </location>
</feature>
<dbReference type="EMBL" id="AANZ01000016">
    <property type="protein sequence ID" value="EAQ79078.1"/>
    <property type="molecule type" value="Genomic_DNA"/>
</dbReference>